<dbReference type="InterPro" id="IPR036291">
    <property type="entry name" value="NAD(P)-bd_dom_sf"/>
</dbReference>
<accession>A0A9D5YZT9</accession>
<dbReference type="GO" id="GO:0004459">
    <property type="term" value="F:L-lactate dehydrogenase (NAD+) activity"/>
    <property type="evidence" value="ECO:0007669"/>
    <property type="project" value="TreeGrafter"/>
</dbReference>
<dbReference type="Pfam" id="PF00056">
    <property type="entry name" value="Ldh_1_N"/>
    <property type="match status" value="1"/>
</dbReference>
<keyword evidence="2" id="KW-0520">NAD</keyword>
<dbReference type="RefSeq" id="WP_193721324.1">
    <property type="nucleotide sequence ID" value="NZ_JACSPN010000033.1"/>
</dbReference>
<name>A0A9D5YZT9_9CELL</name>
<dbReference type="PANTHER" id="PTHR43128">
    <property type="entry name" value="L-2-HYDROXYCARBOXYLATE DEHYDROGENASE (NAD(P)(+))"/>
    <property type="match status" value="1"/>
</dbReference>
<evidence type="ECO:0000259" key="4">
    <source>
        <dbReference type="Pfam" id="PF00056"/>
    </source>
</evidence>
<comment type="caution">
    <text evidence="5">The sequence shown here is derived from an EMBL/GenBank/DDBJ whole genome shotgun (WGS) entry which is preliminary data.</text>
</comment>
<dbReference type="Gene3D" id="3.90.110.10">
    <property type="entry name" value="Lactate dehydrogenase/glycoside hydrolase, family 4, C-terminal"/>
    <property type="match status" value="1"/>
</dbReference>
<dbReference type="SUPFAM" id="SSF56327">
    <property type="entry name" value="LDH C-terminal domain-like"/>
    <property type="match status" value="1"/>
</dbReference>
<feature type="domain" description="Lactate/malate dehydrogenase N-terminal" evidence="4">
    <location>
        <begin position="2"/>
        <end position="141"/>
    </location>
</feature>
<feature type="compositionally biased region" description="Pro residues" evidence="3">
    <location>
        <begin position="378"/>
        <end position="387"/>
    </location>
</feature>
<dbReference type="Proteomes" id="UP000822993">
    <property type="component" value="Unassembled WGS sequence"/>
</dbReference>
<evidence type="ECO:0000256" key="3">
    <source>
        <dbReference type="SAM" id="MobiDB-lite"/>
    </source>
</evidence>
<evidence type="ECO:0000256" key="2">
    <source>
        <dbReference type="ARBA" id="ARBA00023027"/>
    </source>
</evidence>
<dbReference type="InterPro" id="IPR001236">
    <property type="entry name" value="Lactate/malate_DH_N"/>
</dbReference>
<keyword evidence="6" id="KW-1185">Reference proteome</keyword>
<dbReference type="PRINTS" id="PR00086">
    <property type="entry name" value="LLDHDRGNASE"/>
</dbReference>
<dbReference type="EMBL" id="JACSPN010000033">
    <property type="protein sequence ID" value="MBE7702113.1"/>
    <property type="molecule type" value="Genomic_DNA"/>
</dbReference>
<dbReference type="Gene3D" id="3.40.50.720">
    <property type="entry name" value="NAD(P)-binding Rossmann-like Domain"/>
    <property type="match status" value="1"/>
</dbReference>
<feature type="region of interest" description="Disordered" evidence="3">
    <location>
        <begin position="480"/>
        <end position="515"/>
    </location>
</feature>
<feature type="region of interest" description="Disordered" evidence="3">
    <location>
        <begin position="365"/>
        <end position="395"/>
    </location>
</feature>
<protein>
    <submittedName>
        <fullName evidence="5">Lactate dehydrogenase</fullName>
    </submittedName>
</protein>
<reference evidence="5 6" key="1">
    <citation type="submission" date="2020-08" db="EMBL/GenBank/DDBJ databases">
        <title>A Genomic Blueprint of the Chicken Gut Microbiome.</title>
        <authorList>
            <person name="Gilroy R."/>
            <person name="Ravi A."/>
            <person name="Getino M."/>
            <person name="Pursley I."/>
            <person name="Horton D.L."/>
            <person name="Alikhan N.-F."/>
            <person name="Baker D."/>
            <person name="Gharbi K."/>
            <person name="Hall N."/>
            <person name="Watson M."/>
            <person name="Adriaenssens E.M."/>
            <person name="Foster-Nyarko E."/>
            <person name="Jarju S."/>
            <person name="Secka A."/>
            <person name="Antonio M."/>
            <person name="Oren A."/>
            <person name="Chaudhuri R."/>
            <person name="La Ragione R.M."/>
            <person name="Hildebrand F."/>
            <person name="Pallen M.J."/>
        </authorList>
    </citation>
    <scope>NUCLEOTIDE SEQUENCE [LARGE SCALE GENOMIC DNA]</scope>
    <source>
        <strain evidence="5 6">Sa1BUA8</strain>
    </source>
</reference>
<evidence type="ECO:0000313" key="5">
    <source>
        <dbReference type="EMBL" id="MBE7702113.1"/>
    </source>
</evidence>
<dbReference type="PANTHER" id="PTHR43128:SF16">
    <property type="entry name" value="L-LACTATE DEHYDROGENASE"/>
    <property type="match status" value="1"/>
</dbReference>
<dbReference type="SUPFAM" id="SSF51735">
    <property type="entry name" value="NAD(P)-binding Rossmann-fold domains"/>
    <property type="match status" value="1"/>
</dbReference>
<organism evidence="5 6">
    <name type="scientific">Oerskovia douganii</name>
    <dbReference type="NCBI Taxonomy" id="2762210"/>
    <lineage>
        <taxon>Bacteria</taxon>
        <taxon>Bacillati</taxon>
        <taxon>Actinomycetota</taxon>
        <taxon>Actinomycetes</taxon>
        <taxon>Micrococcales</taxon>
        <taxon>Cellulomonadaceae</taxon>
        <taxon>Oerskovia</taxon>
    </lineage>
</organism>
<evidence type="ECO:0000256" key="1">
    <source>
        <dbReference type="ARBA" id="ARBA00023002"/>
    </source>
</evidence>
<evidence type="ECO:0000313" key="6">
    <source>
        <dbReference type="Proteomes" id="UP000822993"/>
    </source>
</evidence>
<sequence length="515" mass="53099">MDVAVLGATGDVGRQVVTQLVERRILPTTSRLQLVGRPDGASGRAVHGLRADLVDAYDEHAPLIDVAHSPADVAADVVVVAAGATTPPRSGASLDRTGLAIGNRAVFAGYADAIARHGSGHEVVIVVSNPVEVGVAVMAEALGARRVIGMGAWLDTLRFRREIAVELGVRRHRVGGFVGGQHGEDAVPLWSTVRLSGLDVAERARAVRLLRRGRTLDGFPAEVAAAKAQLVEVAATDVGAAYRLIDTWPADLRVVARPWMTHQSGAKTATATASATVDLVEVVLDGREIVVVGQVALDGEVSLAGRPLHGVLGVPLVLGPEGWTRVLLDALPDDETRRLQGAAAAVGSALRTAGVGRADGVARADDATGADRAGGPAPAAPTVPPAWPGGVEDDGRVEPEPSWVAQVEGVHRAGTLTGLAGVFSTRGVSFERLATEDVAGDGDAGTIHVAFRASARRARALERAVGRLATVRSVVVQAVPDPATASLPAPPRGPAPGTERRTPDETLVPAPDGDR</sequence>
<proteinExistence type="predicted"/>
<keyword evidence="1" id="KW-0560">Oxidoreductase</keyword>
<gene>
    <name evidence="5" type="ORF">H9623_17620</name>
</gene>
<dbReference type="AlphaFoldDB" id="A0A9D5YZT9"/>
<dbReference type="InterPro" id="IPR015955">
    <property type="entry name" value="Lactate_DH/Glyco_Ohase_4_C"/>
</dbReference>
<dbReference type="GO" id="GO:0006089">
    <property type="term" value="P:lactate metabolic process"/>
    <property type="evidence" value="ECO:0007669"/>
    <property type="project" value="TreeGrafter"/>
</dbReference>
<dbReference type="InterPro" id="IPR001557">
    <property type="entry name" value="L-lactate/malate_DH"/>
</dbReference>